<organism evidence="2 3">
    <name type="scientific">Alkalicoccus urumqiensis</name>
    <name type="common">Bacillus urumqiensis</name>
    <dbReference type="NCBI Taxonomy" id="1548213"/>
    <lineage>
        <taxon>Bacteria</taxon>
        <taxon>Bacillati</taxon>
        <taxon>Bacillota</taxon>
        <taxon>Bacilli</taxon>
        <taxon>Bacillales</taxon>
        <taxon>Bacillaceae</taxon>
        <taxon>Alkalicoccus</taxon>
    </lineage>
</organism>
<keyword evidence="1" id="KW-0812">Transmembrane</keyword>
<gene>
    <name evidence="2" type="ORF">C6I21_11415</name>
</gene>
<protein>
    <recommendedName>
        <fullName evidence="4">PH domain-containing protein</fullName>
    </recommendedName>
</protein>
<keyword evidence="1" id="KW-1133">Transmembrane helix</keyword>
<reference evidence="2 3" key="1">
    <citation type="submission" date="2018-03" db="EMBL/GenBank/DDBJ databases">
        <title>Bacillus urumqiensis sp. nov., a moderately haloalkaliphilic bacterium isolated from a salt lake.</title>
        <authorList>
            <person name="Zhao B."/>
            <person name="Liao Z."/>
        </authorList>
    </citation>
    <scope>NUCLEOTIDE SEQUENCE [LARGE SCALE GENOMIC DNA]</scope>
    <source>
        <strain evidence="2 3">BZ-SZ-XJ18</strain>
    </source>
</reference>
<sequence length="136" mass="15809">MFSAQVPRIPVILLLTIQLLPQLFSDMIGWTPLQTAVIVMLILVLFVRYTCTIERNKLTFSTFLWRFRLFQTVKKPEDIRSISIERASWTVRLVKVHTYKGVNLRLARFQPEGIEAEAGRFAAQNDIPFGKKKKDK</sequence>
<name>A0A2P6MFJ6_ALKUR</name>
<dbReference type="AlphaFoldDB" id="A0A2P6MFJ6"/>
<keyword evidence="3" id="KW-1185">Reference proteome</keyword>
<proteinExistence type="predicted"/>
<dbReference type="OrthoDB" id="2886607at2"/>
<evidence type="ECO:0000313" key="2">
    <source>
        <dbReference type="EMBL" id="PRO65048.1"/>
    </source>
</evidence>
<keyword evidence="1" id="KW-0472">Membrane</keyword>
<feature type="transmembrane region" description="Helical" evidence="1">
    <location>
        <begin position="35"/>
        <end position="51"/>
    </location>
</feature>
<dbReference type="Proteomes" id="UP000243650">
    <property type="component" value="Unassembled WGS sequence"/>
</dbReference>
<accession>A0A2P6MFJ6</accession>
<comment type="caution">
    <text evidence="2">The sequence shown here is derived from an EMBL/GenBank/DDBJ whole genome shotgun (WGS) entry which is preliminary data.</text>
</comment>
<dbReference type="EMBL" id="PVNS01000010">
    <property type="protein sequence ID" value="PRO65048.1"/>
    <property type="molecule type" value="Genomic_DNA"/>
</dbReference>
<evidence type="ECO:0000313" key="3">
    <source>
        <dbReference type="Proteomes" id="UP000243650"/>
    </source>
</evidence>
<evidence type="ECO:0000256" key="1">
    <source>
        <dbReference type="SAM" id="Phobius"/>
    </source>
</evidence>
<evidence type="ECO:0008006" key="4">
    <source>
        <dbReference type="Google" id="ProtNLM"/>
    </source>
</evidence>
<dbReference type="RefSeq" id="WP_105959605.1">
    <property type="nucleotide sequence ID" value="NZ_PVNS01000010.1"/>
</dbReference>